<keyword evidence="4 6" id="KW-1133">Transmembrane helix</keyword>
<feature type="domain" description="GtrA/DPMS transmembrane" evidence="7">
    <location>
        <begin position="30"/>
        <end position="151"/>
    </location>
</feature>
<evidence type="ECO:0000256" key="3">
    <source>
        <dbReference type="ARBA" id="ARBA00022692"/>
    </source>
</evidence>
<comment type="subcellular location">
    <subcellularLocation>
        <location evidence="1">Membrane</location>
        <topology evidence="1">Multi-pass membrane protein</topology>
    </subcellularLocation>
</comment>
<dbReference type="GO" id="GO:0000271">
    <property type="term" value="P:polysaccharide biosynthetic process"/>
    <property type="evidence" value="ECO:0007669"/>
    <property type="project" value="InterPro"/>
</dbReference>
<feature type="transmembrane region" description="Helical" evidence="6">
    <location>
        <begin position="102"/>
        <end position="122"/>
    </location>
</feature>
<name>A0A1X4GJK2_9CYAN</name>
<dbReference type="InterPro" id="IPR051401">
    <property type="entry name" value="GtrA_CellWall_Glycosyl"/>
</dbReference>
<dbReference type="InterPro" id="IPR007267">
    <property type="entry name" value="GtrA_DPMS_TM"/>
</dbReference>
<comment type="similarity">
    <text evidence="2">Belongs to the GtrA family.</text>
</comment>
<evidence type="ECO:0000313" key="9">
    <source>
        <dbReference type="Proteomes" id="UP000192997"/>
    </source>
</evidence>
<dbReference type="PANTHER" id="PTHR38459:SF1">
    <property type="entry name" value="PROPHAGE BACTOPRENOL-LINKED GLUCOSE TRANSLOCASE HOMOLOG"/>
    <property type="match status" value="1"/>
</dbReference>
<sequence length="160" mass="18369">MVPIEAIQHSEINNPLNRLIAWVSVIRLIRFATVGSSGVFVDLGVFYFLHTLLGLALTPSGVLSTELAIINNFFWNDIWTFGGITNPENLVWHQRLQRFVKFNLICFFGLILNTLIMNFLVYKVGINAYVAKLIAIICVTFWNFSVNLRFNWQVTEKTEL</sequence>
<gene>
    <name evidence="8" type="ORF">B7O87_01240</name>
</gene>
<evidence type="ECO:0000256" key="1">
    <source>
        <dbReference type="ARBA" id="ARBA00004141"/>
    </source>
</evidence>
<dbReference type="RefSeq" id="WP_085726886.1">
    <property type="nucleotide sequence ID" value="NZ_NBYN01000004.1"/>
</dbReference>
<evidence type="ECO:0000256" key="2">
    <source>
        <dbReference type="ARBA" id="ARBA00009399"/>
    </source>
</evidence>
<comment type="caution">
    <text evidence="8">The sequence shown here is derived from an EMBL/GenBank/DDBJ whole genome shotgun (WGS) entry which is preliminary data.</text>
</comment>
<dbReference type="AlphaFoldDB" id="A0A1X4GJK2"/>
<evidence type="ECO:0000313" key="8">
    <source>
        <dbReference type="EMBL" id="OSO97197.1"/>
    </source>
</evidence>
<dbReference type="Proteomes" id="UP000192997">
    <property type="component" value="Unassembled WGS sequence"/>
</dbReference>
<dbReference type="PANTHER" id="PTHR38459">
    <property type="entry name" value="PROPHAGE BACTOPRENOL-LINKED GLUCOSE TRANSLOCASE HOMOLOG"/>
    <property type="match status" value="1"/>
</dbReference>
<reference evidence="9" key="1">
    <citation type="submission" date="2017-04" db="EMBL/GenBank/DDBJ databases">
        <authorList>
            <person name="Abreu V.A."/>
            <person name="Popin R.V."/>
            <person name="Rigonato J."/>
            <person name="Andreote A.P."/>
            <person name="Schaker P.C."/>
            <person name="Hoff-Risseti C."/>
            <person name="Alvarenga D.O."/>
            <person name="Varani A.M."/>
            <person name="Fiore M.F."/>
        </authorList>
    </citation>
    <scope>NUCLEOTIDE SEQUENCE [LARGE SCALE GENOMIC DNA]</scope>
    <source>
        <strain evidence="9">CENA303</strain>
    </source>
</reference>
<feature type="transmembrane region" description="Helical" evidence="6">
    <location>
        <begin position="129"/>
        <end position="150"/>
    </location>
</feature>
<feature type="transmembrane region" description="Helical" evidence="6">
    <location>
        <begin position="28"/>
        <end position="49"/>
    </location>
</feature>
<accession>A0A1X4GJK2</accession>
<evidence type="ECO:0000256" key="5">
    <source>
        <dbReference type="ARBA" id="ARBA00023136"/>
    </source>
</evidence>
<organism evidence="8 9">
    <name type="scientific">Cylindrospermopsis raciborskii CENA303</name>
    <dbReference type="NCBI Taxonomy" id="1170769"/>
    <lineage>
        <taxon>Bacteria</taxon>
        <taxon>Bacillati</taxon>
        <taxon>Cyanobacteriota</taxon>
        <taxon>Cyanophyceae</taxon>
        <taxon>Nostocales</taxon>
        <taxon>Aphanizomenonaceae</taxon>
        <taxon>Cylindrospermopsis</taxon>
    </lineage>
</organism>
<dbReference type="GO" id="GO:0005886">
    <property type="term" value="C:plasma membrane"/>
    <property type="evidence" value="ECO:0007669"/>
    <property type="project" value="TreeGrafter"/>
</dbReference>
<proteinExistence type="inferred from homology"/>
<evidence type="ECO:0000256" key="6">
    <source>
        <dbReference type="SAM" id="Phobius"/>
    </source>
</evidence>
<protein>
    <recommendedName>
        <fullName evidence="7">GtrA/DPMS transmembrane domain-containing protein</fullName>
    </recommendedName>
</protein>
<dbReference type="Pfam" id="PF04138">
    <property type="entry name" value="GtrA_DPMS_TM"/>
    <property type="match status" value="1"/>
</dbReference>
<keyword evidence="3 6" id="KW-0812">Transmembrane</keyword>
<evidence type="ECO:0000256" key="4">
    <source>
        <dbReference type="ARBA" id="ARBA00022989"/>
    </source>
</evidence>
<evidence type="ECO:0000259" key="7">
    <source>
        <dbReference type="Pfam" id="PF04138"/>
    </source>
</evidence>
<dbReference type="EMBL" id="NBYN01000004">
    <property type="protein sequence ID" value="OSO97197.1"/>
    <property type="molecule type" value="Genomic_DNA"/>
</dbReference>
<keyword evidence="5 6" id="KW-0472">Membrane</keyword>